<dbReference type="Proteomes" id="UP000324222">
    <property type="component" value="Unassembled WGS sequence"/>
</dbReference>
<comment type="caution">
    <text evidence="2">The sequence shown here is derived from an EMBL/GenBank/DDBJ whole genome shotgun (WGS) entry which is preliminary data.</text>
</comment>
<dbReference type="EMBL" id="VSRR010021950">
    <property type="protein sequence ID" value="MPC64342.1"/>
    <property type="molecule type" value="Genomic_DNA"/>
</dbReference>
<reference evidence="2 3" key="1">
    <citation type="submission" date="2019-05" db="EMBL/GenBank/DDBJ databases">
        <title>Another draft genome of Portunus trituberculatus and its Hox gene families provides insights of decapod evolution.</title>
        <authorList>
            <person name="Jeong J.-H."/>
            <person name="Song I."/>
            <person name="Kim S."/>
            <person name="Choi T."/>
            <person name="Kim D."/>
            <person name="Ryu S."/>
            <person name="Kim W."/>
        </authorList>
    </citation>
    <scope>NUCLEOTIDE SEQUENCE [LARGE SCALE GENOMIC DNA]</scope>
    <source>
        <tissue evidence="2">Muscle</tissue>
    </source>
</reference>
<evidence type="ECO:0000256" key="1">
    <source>
        <dbReference type="SAM" id="MobiDB-lite"/>
    </source>
</evidence>
<name>A0A5B7GZV0_PORTR</name>
<gene>
    <name evidence="2" type="ORF">E2C01_058456</name>
</gene>
<accession>A0A5B7GZV0</accession>
<evidence type="ECO:0000313" key="2">
    <source>
        <dbReference type="EMBL" id="MPC64342.1"/>
    </source>
</evidence>
<organism evidence="2 3">
    <name type="scientific">Portunus trituberculatus</name>
    <name type="common">Swimming crab</name>
    <name type="synonym">Neptunus trituberculatus</name>
    <dbReference type="NCBI Taxonomy" id="210409"/>
    <lineage>
        <taxon>Eukaryota</taxon>
        <taxon>Metazoa</taxon>
        <taxon>Ecdysozoa</taxon>
        <taxon>Arthropoda</taxon>
        <taxon>Crustacea</taxon>
        <taxon>Multicrustacea</taxon>
        <taxon>Malacostraca</taxon>
        <taxon>Eumalacostraca</taxon>
        <taxon>Eucarida</taxon>
        <taxon>Decapoda</taxon>
        <taxon>Pleocyemata</taxon>
        <taxon>Brachyura</taxon>
        <taxon>Eubrachyura</taxon>
        <taxon>Portunoidea</taxon>
        <taxon>Portunidae</taxon>
        <taxon>Portuninae</taxon>
        <taxon>Portunus</taxon>
    </lineage>
</organism>
<feature type="compositionally biased region" description="Polar residues" evidence="1">
    <location>
        <begin position="7"/>
        <end position="17"/>
    </location>
</feature>
<evidence type="ECO:0000313" key="3">
    <source>
        <dbReference type="Proteomes" id="UP000324222"/>
    </source>
</evidence>
<sequence length="77" mass="8993">MWVRSALPSTASRQTPEWQCLGQAAPPSPWTAKSRCYSPAWSLGSYMWWLRLLSQRGQRRSGTVRHKTRIDVHFDFE</sequence>
<keyword evidence="3" id="KW-1185">Reference proteome</keyword>
<protein>
    <submittedName>
        <fullName evidence="2">Uncharacterized protein</fullName>
    </submittedName>
</protein>
<proteinExistence type="predicted"/>
<dbReference type="AlphaFoldDB" id="A0A5B7GZV0"/>
<feature type="region of interest" description="Disordered" evidence="1">
    <location>
        <begin position="1"/>
        <end position="26"/>
    </location>
</feature>